<gene>
    <name evidence="2" type="ORF">SAY86_008484</name>
</gene>
<feature type="transmembrane region" description="Helical" evidence="1">
    <location>
        <begin position="80"/>
        <end position="103"/>
    </location>
</feature>
<comment type="caution">
    <text evidence="2">The sequence shown here is derived from an EMBL/GenBank/DDBJ whole genome shotgun (WGS) entry which is preliminary data.</text>
</comment>
<keyword evidence="1" id="KW-1133">Transmembrane helix</keyword>
<dbReference type="Proteomes" id="UP001346149">
    <property type="component" value="Unassembled WGS sequence"/>
</dbReference>
<keyword evidence="1" id="KW-0812">Transmembrane</keyword>
<dbReference type="EMBL" id="JAXQNO010000024">
    <property type="protein sequence ID" value="KAK4762716.1"/>
    <property type="molecule type" value="Genomic_DNA"/>
</dbReference>
<evidence type="ECO:0000313" key="2">
    <source>
        <dbReference type="EMBL" id="KAK4762716.1"/>
    </source>
</evidence>
<evidence type="ECO:0000313" key="3">
    <source>
        <dbReference type="Proteomes" id="UP001346149"/>
    </source>
</evidence>
<accession>A0AAN7K9J6</accession>
<organism evidence="2 3">
    <name type="scientific">Trapa natans</name>
    <name type="common">Water chestnut</name>
    <dbReference type="NCBI Taxonomy" id="22666"/>
    <lineage>
        <taxon>Eukaryota</taxon>
        <taxon>Viridiplantae</taxon>
        <taxon>Streptophyta</taxon>
        <taxon>Embryophyta</taxon>
        <taxon>Tracheophyta</taxon>
        <taxon>Spermatophyta</taxon>
        <taxon>Magnoliopsida</taxon>
        <taxon>eudicotyledons</taxon>
        <taxon>Gunneridae</taxon>
        <taxon>Pentapetalae</taxon>
        <taxon>rosids</taxon>
        <taxon>malvids</taxon>
        <taxon>Myrtales</taxon>
        <taxon>Lythraceae</taxon>
        <taxon>Trapa</taxon>
    </lineage>
</organism>
<reference evidence="2 3" key="1">
    <citation type="journal article" date="2023" name="Hortic Res">
        <title>Pangenome of water caltrop reveals structural variations and asymmetric subgenome divergence after allopolyploidization.</title>
        <authorList>
            <person name="Zhang X."/>
            <person name="Chen Y."/>
            <person name="Wang L."/>
            <person name="Yuan Y."/>
            <person name="Fang M."/>
            <person name="Shi L."/>
            <person name="Lu R."/>
            <person name="Comes H.P."/>
            <person name="Ma Y."/>
            <person name="Chen Y."/>
            <person name="Huang G."/>
            <person name="Zhou Y."/>
            <person name="Zheng Z."/>
            <person name="Qiu Y."/>
        </authorList>
    </citation>
    <scope>NUCLEOTIDE SEQUENCE [LARGE SCALE GENOMIC DNA]</scope>
    <source>
        <strain evidence="2">F231</strain>
    </source>
</reference>
<proteinExistence type="predicted"/>
<keyword evidence="1" id="KW-0472">Membrane</keyword>
<feature type="transmembrane region" description="Helical" evidence="1">
    <location>
        <begin position="37"/>
        <end position="60"/>
    </location>
</feature>
<name>A0AAN7K9J6_TRANT</name>
<dbReference type="AlphaFoldDB" id="A0AAN7K9J6"/>
<protein>
    <submittedName>
        <fullName evidence="2">Uncharacterized protein</fullName>
    </submittedName>
</protein>
<sequence length="119" mass="12169">MKTLPNTRSNHNASCKIHPSPPLCNHLLKSTVALGRAVAVATGLVPLGLLVFLGCLAAHAGLAVQAGLLVPVSLQDLVVLSAPATASIPHFPAVFGLVAASALEKMKNTQYRSIVSVGS</sequence>
<evidence type="ECO:0000256" key="1">
    <source>
        <dbReference type="SAM" id="Phobius"/>
    </source>
</evidence>
<keyword evidence="3" id="KW-1185">Reference proteome</keyword>